<gene>
    <name evidence="2" type="ORF">GCM10011401_04010</name>
</gene>
<name>A0A917AM78_9MICC</name>
<dbReference type="Proteomes" id="UP000633136">
    <property type="component" value="Unassembled WGS sequence"/>
</dbReference>
<keyword evidence="1" id="KW-0472">Membrane</keyword>
<reference evidence="2" key="2">
    <citation type="submission" date="2020-09" db="EMBL/GenBank/DDBJ databases">
        <authorList>
            <person name="Sun Q."/>
            <person name="Zhou Y."/>
        </authorList>
    </citation>
    <scope>NUCLEOTIDE SEQUENCE</scope>
    <source>
        <strain evidence="2">CGMCC 1.15388</strain>
    </source>
</reference>
<feature type="transmembrane region" description="Helical" evidence="1">
    <location>
        <begin position="12"/>
        <end position="39"/>
    </location>
</feature>
<keyword evidence="3" id="KW-1185">Reference proteome</keyword>
<proteinExistence type="predicted"/>
<evidence type="ECO:0000313" key="3">
    <source>
        <dbReference type="Proteomes" id="UP000633136"/>
    </source>
</evidence>
<evidence type="ECO:0000256" key="1">
    <source>
        <dbReference type="SAM" id="Phobius"/>
    </source>
</evidence>
<accession>A0A917AM78</accession>
<evidence type="ECO:0008006" key="4">
    <source>
        <dbReference type="Google" id="ProtNLM"/>
    </source>
</evidence>
<dbReference type="RefSeq" id="WP_229658711.1">
    <property type="nucleotide sequence ID" value="NZ_BMIS01000001.1"/>
</dbReference>
<reference evidence="2" key="1">
    <citation type="journal article" date="2014" name="Int. J. Syst. Evol. Microbiol.">
        <title>Complete genome sequence of Corynebacterium casei LMG S-19264T (=DSM 44701T), isolated from a smear-ripened cheese.</title>
        <authorList>
            <consortium name="US DOE Joint Genome Institute (JGI-PGF)"/>
            <person name="Walter F."/>
            <person name="Albersmeier A."/>
            <person name="Kalinowski J."/>
            <person name="Ruckert C."/>
        </authorList>
    </citation>
    <scope>NUCLEOTIDE SEQUENCE</scope>
    <source>
        <strain evidence="2">CGMCC 1.15388</strain>
    </source>
</reference>
<evidence type="ECO:0000313" key="2">
    <source>
        <dbReference type="EMBL" id="GGE60343.1"/>
    </source>
</evidence>
<dbReference type="EMBL" id="BMIS01000001">
    <property type="protein sequence ID" value="GGE60343.1"/>
    <property type="molecule type" value="Genomic_DNA"/>
</dbReference>
<dbReference type="AlphaFoldDB" id="A0A917AM78"/>
<sequence length="57" mass="6232">MRFGRLIGEVLLWPASLVGLVCILLVVLAWTFNISLIMFRTGSMEPTIPSGSVAVVR</sequence>
<keyword evidence="1" id="KW-0812">Transmembrane</keyword>
<organism evidence="2 3">
    <name type="scientific">Nesterenkonia cremea</name>
    <dbReference type="NCBI Taxonomy" id="1882340"/>
    <lineage>
        <taxon>Bacteria</taxon>
        <taxon>Bacillati</taxon>
        <taxon>Actinomycetota</taxon>
        <taxon>Actinomycetes</taxon>
        <taxon>Micrococcales</taxon>
        <taxon>Micrococcaceae</taxon>
        <taxon>Nesterenkonia</taxon>
    </lineage>
</organism>
<protein>
    <recommendedName>
        <fullName evidence="4">S26 family signal peptidase</fullName>
    </recommendedName>
</protein>
<comment type="caution">
    <text evidence="2">The sequence shown here is derived from an EMBL/GenBank/DDBJ whole genome shotgun (WGS) entry which is preliminary data.</text>
</comment>
<keyword evidence="1" id="KW-1133">Transmembrane helix</keyword>